<feature type="domain" description="HD/PDEase" evidence="1">
    <location>
        <begin position="19"/>
        <end position="136"/>
    </location>
</feature>
<organism evidence="2 3">
    <name type="scientific">Candidatus Enterococcus myersii</name>
    <dbReference type="NCBI Taxonomy" id="2815322"/>
    <lineage>
        <taxon>Bacteria</taxon>
        <taxon>Bacillati</taxon>
        <taxon>Bacillota</taxon>
        <taxon>Bacilli</taxon>
        <taxon>Lactobacillales</taxon>
        <taxon>Enterococcaceae</taxon>
        <taxon>Enterococcus</taxon>
    </lineage>
</organism>
<dbReference type="InterPro" id="IPR003607">
    <property type="entry name" value="HD/PDEase_dom"/>
</dbReference>
<dbReference type="PANTHER" id="PTHR33594:SF1">
    <property type="entry name" value="HD_PDEASE DOMAIN-CONTAINING PROTEIN"/>
    <property type="match status" value="1"/>
</dbReference>
<gene>
    <name evidence="2" type="ORF">JZO76_03470</name>
</gene>
<dbReference type="RefSeq" id="WP_206902790.1">
    <property type="nucleotide sequence ID" value="NZ_JAFLVT010000005.1"/>
</dbReference>
<dbReference type="SMART" id="SM00471">
    <property type="entry name" value="HDc"/>
    <property type="match status" value="1"/>
</dbReference>
<accession>A0ABS3H548</accession>
<dbReference type="InterPro" id="IPR006674">
    <property type="entry name" value="HD_domain"/>
</dbReference>
<name>A0ABS3H548_9ENTE</name>
<dbReference type="Proteomes" id="UP000664256">
    <property type="component" value="Unassembled WGS sequence"/>
</dbReference>
<dbReference type="Pfam" id="PF01966">
    <property type="entry name" value="HD"/>
    <property type="match status" value="1"/>
</dbReference>
<keyword evidence="3" id="KW-1185">Reference proteome</keyword>
<protein>
    <submittedName>
        <fullName evidence="2">HD domain-containing protein</fullName>
    </submittedName>
</protein>
<dbReference type="SUPFAM" id="SSF109604">
    <property type="entry name" value="HD-domain/PDEase-like"/>
    <property type="match status" value="1"/>
</dbReference>
<sequence>MDKIPEIIAYAKEKLQEDLTGHGFDHASRVATLATQIAKKEAVQLDEEVLIAAAYLHDTIDDKVVPDVAIALTKLQSFLKEINFSAQQQAEIIFIITNMSFSKELEAKANLSIAGQIVQDADRLEALGAMGILRTAYFGGSHQHPLHNPMIKPINFTDKKEYRKGTTVINHFYEKLLLLPDKMNTKTAYTEAVRRQKFMEAFLSEFYQEWEPENAEFF</sequence>
<evidence type="ECO:0000259" key="1">
    <source>
        <dbReference type="SMART" id="SM00471"/>
    </source>
</evidence>
<comment type="caution">
    <text evidence="2">The sequence shown here is derived from an EMBL/GenBank/DDBJ whole genome shotgun (WGS) entry which is preliminary data.</text>
</comment>
<dbReference type="PANTHER" id="PTHR33594">
    <property type="entry name" value="SUPERFAMILY HYDROLASE, PUTATIVE (AFU_ORTHOLOGUE AFUA_1G03035)-RELATED"/>
    <property type="match status" value="1"/>
</dbReference>
<dbReference type="Gene3D" id="1.10.472.50">
    <property type="entry name" value="HD-domain/PDEase-like"/>
    <property type="match status" value="1"/>
</dbReference>
<proteinExistence type="predicted"/>
<evidence type="ECO:0000313" key="2">
    <source>
        <dbReference type="EMBL" id="MBO0448587.1"/>
    </source>
</evidence>
<reference evidence="2 3" key="1">
    <citation type="submission" date="2021-03" db="EMBL/GenBank/DDBJ databases">
        <title>Enterococcal diversity collection.</title>
        <authorList>
            <person name="Gilmore M.S."/>
            <person name="Schwartzman J."/>
            <person name="Van Tyne D."/>
            <person name="Martin M."/>
            <person name="Earl A.M."/>
            <person name="Manson A.L."/>
            <person name="Straub T."/>
            <person name="Salamzade R."/>
            <person name="Saavedra J."/>
            <person name="Lebreton F."/>
            <person name="Prichula J."/>
            <person name="Schaufler K."/>
            <person name="Gaca A."/>
            <person name="Sgardioli B."/>
            <person name="Wagenaar J."/>
            <person name="Strong T."/>
        </authorList>
    </citation>
    <scope>NUCLEOTIDE SEQUENCE [LARGE SCALE GENOMIC DNA]</scope>
    <source>
        <strain evidence="2 3">MJM12</strain>
    </source>
</reference>
<dbReference type="CDD" id="cd00077">
    <property type="entry name" value="HDc"/>
    <property type="match status" value="1"/>
</dbReference>
<dbReference type="EMBL" id="JAFLVT010000005">
    <property type="protein sequence ID" value="MBO0448587.1"/>
    <property type="molecule type" value="Genomic_DNA"/>
</dbReference>
<dbReference type="Gene3D" id="1.20.58.1910">
    <property type="match status" value="1"/>
</dbReference>
<evidence type="ECO:0000313" key="3">
    <source>
        <dbReference type="Proteomes" id="UP000664256"/>
    </source>
</evidence>